<accession>H2CLI3</accession>
<dbReference type="STRING" id="183.GCA_002009735_00333"/>
<name>H2CLI3_9LEPT</name>
<dbReference type="Proteomes" id="UP000005737">
    <property type="component" value="Unassembled WGS sequence"/>
</dbReference>
<evidence type="ECO:0000313" key="3">
    <source>
        <dbReference type="Proteomes" id="UP000005737"/>
    </source>
</evidence>
<keyword evidence="1" id="KW-0732">Signal</keyword>
<sequence>MERMRIFNRFRPALAALPLLLIIGCASASAGIATSNVPLGNREYEILGTAETSTSWWSVDLGIIGLPLDAPPVDAAVQKLLSEKGGDALVNLRYSTDRSIFLFMTRHRFHLKADVVKLKPEPARRR</sequence>
<evidence type="ECO:0000313" key="2">
    <source>
        <dbReference type="EMBL" id="EHQ04594.1"/>
    </source>
</evidence>
<proteinExistence type="predicted"/>
<protein>
    <recommendedName>
        <fullName evidence="4">Lipoprotein</fullName>
    </recommendedName>
</protein>
<evidence type="ECO:0008006" key="4">
    <source>
        <dbReference type="Google" id="ProtNLM"/>
    </source>
</evidence>
<evidence type="ECO:0000256" key="1">
    <source>
        <dbReference type="SAM" id="SignalP"/>
    </source>
</evidence>
<feature type="chain" id="PRO_5003560843" description="Lipoprotein" evidence="1">
    <location>
        <begin position="29"/>
        <end position="126"/>
    </location>
</feature>
<dbReference type="HOGENOM" id="CLU_1989876_0_0_12"/>
<dbReference type="PROSITE" id="PS51257">
    <property type="entry name" value="PROKAR_LIPOPROTEIN"/>
    <property type="match status" value="1"/>
</dbReference>
<organism evidence="2 3">
    <name type="scientific">Leptonema illini DSM 21528</name>
    <dbReference type="NCBI Taxonomy" id="929563"/>
    <lineage>
        <taxon>Bacteria</taxon>
        <taxon>Pseudomonadati</taxon>
        <taxon>Spirochaetota</taxon>
        <taxon>Spirochaetia</taxon>
        <taxon>Leptospirales</taxon>
        <taxon>Leptospiraceae</taxon>
        <taxon>Leptonema</taxon>
    </lineage>
</organism>
<dbReference type="EMBL" id="JH597775">
    <property type="protein sequence ID" value="EHQ04594.1"/>
    <property type="molecule type" value="Genomic_DNA"/>
</dbReference>
<dbReference type="AlphaFoldDB" id="H2CLI3"/>
<dbReference type="NCBIfam" id="NF047814">
    <property type="entry name" value="LIC20211_lipo"/>
    <property type="match status" value="1"/>
</dbReference>
<gene>
    <name evidence="2" type="ORF">Lepil_4116</name>
</gene>
<reference evidence="2 3" key="1">
    <citation type="submission" date="2011-10" db="EMBL/GenBank/DDBJ databases">
        <title>The Improved High-Quality Draft genome of Leptonema illini DSM 21528.</title>
        <authorList>
            <consortium name="US DOE Joint Genome Institute (JGI-PGF)"/>
            <person name="Lucas S."/>
            <person name="Copeland A."/>
            <person name="Lapidus A."/>
            <person name="Glavina del Rio T."/>
            <person name="Dalin E."/>
            <person name="Tice H."/>
            <person name="Bruce D."/>
            <person name="Goodwin L."/>
            <person name="Pitluck S."/>
            <person name="Peters L."/>
            <person name="Mikhailova N."/>
            <person name="Held B."/>
            <person name="Kyrpides N."/>
            <person name="Mavromatis K."/>
            <person name="Ivanova N."/>
            <person name="Markowitz V."/>
            <person name="Cheng J.-F."/>
            <person name="Hugenholtz P."/>
            <person name="Woyke T."/>
            <person name="Wu D."/>
            <person name="Gronow S."/>
            <person name="Wellnitz S."/>
            <person name="Brambilla E.-M."/>
            <person name="Klenk H.-P."/>
            <person name="Eisen J.A."/>
        </authorList>
    </citation>
    <scope>NUCLEOTIDE SEQUENCE [LARGE SCALE GENOMIC DNA]</scope>
    <source>
        <strain evidence="2 3">DSM 21528</strain>
    </source>
</reference>
<keyword evidence="3" id="KW-1185">Reference proteome</keyword>
<feature type="signal peptide" evidence="1">
    <location>
        <begin position="1"/>
        <end position="28"/>
    </location>
</feature>